<protein>
    <submittedName>
        <fullName evidence="2">Polymer-forming cytoskeletal protein</fullName>
    </submittedName>
</protein>
<organism evidence="2">
    <name type="scientific">Polynucleobacter sp. UK-FUSCHL-C3</name>
    <dbReference type="NCBI Taxonomy" id="2955208"/>
    <lineage>
        <taxon>Bacteria</taxon>
        <taxon>Pseudomonadati</taxon>
        <taxon>Pseudomonadota</taxon>
        <taxon>Betaproteobacteria</taxon>
        <taxon>Burkholderiales</taxon>
        <taxon>Burkholderiaceae</taxon>
        <taxon>Polynucleobacter</taxon>
    </lineage>
</organism>
<dbReference type="InterPro" id="IPR007607">
    <property type="entry name" value="BacA/B"/>
</dbReference>
<dbReference type="PANTHER" id="PTHR35024:SF4">
    <property type="entry name" value="POLYMER-FORMING CYTOSKELETAL PROTEIN"/>
    <property type="match status" value="1"/>
</dbReference>
<sequence>MFNVQAKHPSTPTNLVFNNIIGSGSLIQGDQTVKGHLLISGECIGNVKLDPLSEDTAVIDASGILRGDIICKNAIVIGRVDGNLRVENRLEIYPTAVVNGDIDYGQIFIHADARVNGQLHCLLEDALPVDVNALSEPVVKKLKAV</sequence>
<dbReference type="AlphaFoldDB" id="A0AAU8A1Y8"/>
<name>A0AAU8A1Y8_9BURK</name>
<reference evidence="2" key="1">
    <citation type="submission" date="2022-06" db="EMBL/GenBank/DDBJ databases">
        <title>New Polynucleobacter species.</title>
        <authorList>
            <person name="Hahn M.W."/>
        </authorList>
    </citation>
    <scope>NUCLEOTIDE SEQUENCE</scope>
    <source>
        <strain evidence="2">UK-FUSCHL-C3</strain>
    </source>
</reference>
<dbReference type="Pfam" id="PF04519">
    <property type="entry name" value="Bactofilin"/>
    <property type="match status" value="1"/>
</dbReference>
<dbReference type="PANTHER" id="PTHR35024">
    <property type="entry name" value="HYPOTHETICAL CYTOSOLIC PROTEIN"/>
    <property type="match status" value="1"/>
</dbReference>
<gene>
    <name evidence="2" type="ORF">NKE59_07105</name>
</gene>
<evidence type="ECO:0000313" key="2">
    <source>
        <dbReference type="EMBL" id="XCC57257.1"/>
    </source>
</evidence>
<dbReference type="EMBL" id="CP099959">
    <property type="protein sequence ID" value="XCC57257.1"/>
    <property type="molecule type" value="Genomic_DNA"/>
</dbReference>
<comment type="similarity">
    <text evidence="1">Belongs to the bactofilin family.</text>
</comment>
<evidence type="ECO:0000256" key="1">
    <source>
        <dbReference type="ARBA" id="ARBA00044755"/>
    </source>
</evidence>
<dbReference type="RefSeq" id="WP_353438286.1">
    <property type="nucleotide sequence ID" value="NZ_CP099959.1"/>
</dbReference>
<proteinExistence type="inferred from homology"/>
<accession>A0AAU8A1Y8</accession>